<evidence type="ECO:0000313" key="2">
    <source>
        <dbReference type="EMBL" id="KMS95010.1"/>
    </source>
</evidence>
<proteinExistence type="predicted"/>
<evidence type="ECO:0000256" key="1">
    <source>
        <dbReference type="SAM" id="Phobius"/>
    </source>
</evidence>
<protein>
    <submittedName>
        <fullName evidence="2">Uncharacterized protein</fullName>
    </submittedName>
</protein>
<dbReference type="Gramene" id="KMS95010">
    <property type="protein sequence ID" value="KMS95010"/>
    <property type="gene ID" value="BVRB_013270"/>
</dbReference>
<dbReference type="EMBL" id="KQ090602">
    <property type="protein sequence ID" value="KMS95010.1"/>
    <property type="molecule type" value="Genomic_DNA"/>
</dbReference>
<dbReference type="AlphaFoldDB" id="A0A0J8DVZ6"/>
<feature type="transmembrane region" description="Helical" evidence="1">
    <location>
        <begin position="15"/>
        <end position="36"/>
    </location>
</feature>
<name>A0A0J8DVZ6_BETVV</name>
<evidence type="ECO:0000313" key="3">
    <source>
        <dbReference type="Proteomes" id="UP000035740"/>
    </source>
</evidence>
<gene>
    <name evidence="2" type="ORF">BVRB_013270</name>
</gene>
<accession>A0A0J8DVZ6</accession>
<organism evidence="2 3">
    <name type="scientific">Beta vulgaris subsp. vulgaris</name>
    <name type="common">Beet</name>
    <dbReference type="NCBI Taxonomy" id="3555"/>
    <lineage>
        <taxon>Eukaryota</taxon>
        <taxon>Viridiplantae</taxon>
        <taxon>Streptophyta</taxon>
        <taxon>Embryophyta</taxon>
        <taxon>Tracheophyta</taxon>
        <taxon>Spermatophyta</taxon>
        <taxon>Magnoliopsida</taxon>
        <taxon>eudicotyledons</taxon>
        <taxon>Gunneridae</taxon>
        <taxon>Pentapetalae</taxon>
        <taxon>Caryophyllales</taxon>
        <taxon>Chenopodiaceae</taxon>
        <taxon>Betoideae</taxon>
        <taxon>Beta</taxon>
    </lineage>
</organism>
<reference evidence="2 3" key="1">
    <citation type="journal article" date="2014" name="Nature">
        <title>The genome of the recently domesticated crop plant sugar beet (Beta vulgaris).</title>
        <authorList>
            <person name="Dohm J.C."/>
            <person name="Minoche A.E."/>
            <person name="Holtgrawe D."/>
            <person name="Capella-Gutierrez S."/>
            <person name="Zakrzewski F."/>
            <person name="Tafer H."/>
            <person name="Rupp O."/>
            <person name="Sorensen T.R."/>
            <person name="Stracke R."/>
            <person name="Reinhardt R."/>
            <person name="Goesmann A."/>
            <person name="Kraft T."/>
            <person name="Schulz B."/>
            <person name="Stadler P.F."/>
            <person name="Schmidt T."/>
            <person name="Gabaldon T."/>
            <person name="Lehrach H."/>
            <person name="Weisshaar B."/>
            <person name="Himmelbauer H."/>
        </authorList>
    </citation>
    <scope>NUCLEOTIDE SEQUENCE [LARGE SCALE GENOMIC DNA]</scope>
    <source>
        <tissue evidence="2">Taproot</tissue>
    </source>
</reference>
<dbReference type="Proteomes" id="UP000035740">
    <property type="component" value="Unassembled WGS sequence"/>
</dbReference>
<keyword evidence="1" id="KW-0472">Membrane</keyword>
<keyword evidence="1" id="KW-0812">Transmembrane</keyword>
<keyword evidence="1" id="KW-1133">Transmembrane helix</keyword>
<keyword evidence="3" id="KW-1185">Reference proteome</keyword>
<sequence length="56" mass="6683">MSQRNQNVSEKSKCYYMLLLLFIESMLCTLNALLSFKDSSTNWIIRPHSFYTRPYV</sequence>